<comment type="caution">
    <text evidence="2">The sequence shown here is derived from an EMBL/GenBank/DDBJ whole genome shotgun (WGS) entry which is preliminary data.</text>
</comment>
<dbReference type="SUPFAM" id="SSF47598">
    <property type="entry name" value="Ribbon-helix-helix"/>
    <property type="match status" value="1"/>
</dbReference>
<dbReference type="InterPro" id="IPR010985">
    <property type="entry name" value="Ribbon_hlx_hlx"/>
</dbReference>
<dbReference type="RefSeq" id="WP_009624963.1">
    <property type="nucleotide sequence ID" value="NZ_VBTY01000001.1"/>
</dbReference>
<dbReference type="Pfam" id="PF07878">
    <property type="entry name" value="RHH_5"/>
    <property type="match status" value="1"/>
</dbReference>
<keyword evidence="3" id="KW-1185">Reference proteome</keyword>
<reference evidence="2" key="1">
    <citation type="submission" date="2019-05" db="EMBL/GenBank/DDBJ databases">
        <title>Whole genome sequencing of Pseudanabaena catenata USMAC16.</title>
        <authorList>
            <person name="Khan Z."/>
            <person name="Omar W.M."/>
            <person name="Convey P."/>
            <person name="Merican F."/>
            <person name="Najimudin N."/>
        </authorList>
    </citation>
    <scope>NUCLEOTIDE SEQUENCE</scope>
    <source>
        <strain evidence="2">USMAC16</strain>
    </source>
</reference>
<name>A0A9X4RFP6_9CYAN</name>
<dbReference type="Proteomes" id="UP001152872">
    <property type="component" value="Unassembled WGS sequence"/>
</dbReference>
<evidence type="ECO:0000313" key="2">
    <source>
        <dbReference type="EMBL" id="MDG3492943.1"/>
    </source>
</evidence>
<gene>
    <name evidence="2" type="ORF">FEV09_00045</name>
</gene>
<proteinExistence type="predicted"/>
<dbReference type="AlphaFoldDB" id="A0A9X4RFP6"/>
<feature type="domain" description="CopG-like ribbon-helix-helix" evidence="1">
    <location>
        <begin position="11"/>
        <end position="52"/>
    </location>
</feature>
<evidence type="ECO:0000313" key="3">
    <source>
        <dbReference type="Proteomes" id="UP001152872"/>
    </source>
</evidence>
<dbReference type="GO" id="GO:0006355">
    <property type="term" value="P:regulation of DNA-templated transcription"/>
    <property type="evidence" value="ECO:0007669"/>
    <property type="project" value="InterPro"/>
</dbReference>
<accession>A0A9X4RFP6</accession>
<sequence>MASTVENKPVSKRINVTLPDKTGALIEKLASVEGRSVSSMAAYLIQKAVDDAREKGLIKDEEKG</sequence>
<dbReference type="EMBL" id="VBTY01000001">
    <property type="protein sequence ID" value="MDG3492943.1"/>
    <property type="molecule type" value="Genomic_DNA"/>
</dbReference>
<evidence type="ECO:0000259" key="1">
    <source>
        <dbReference type="Pfam" id="PF07878"/>
    </source>
</evidence>
<dbReference type="InterPro" id="IPR012869">
    <property type="entry name" value="RHH_5"/>
</dbReference>
<organism evidence="2 3">
    <name type="scientific">Pseudanabaena catenata USMAC16</name>
    <dbReference type="NCBI Taxonomy" id="1855837"/>
    <lineage>
        <taxon>Bacteria</taxon>
        <taxon>Bacillati</taxon>
        <taxon>Cyanobacteriota</taxon>
        <taxon>Cyanophyceae</taxon>
        <taxon>Pseudanabaenales</taxon>
        <taxon>Pseudanabaenaceae</taxon>
        <taxon>Pseudanabaena</taxon>
    </lineage>
</organism>
<protein>
    <recommendedName>
        <fullName evidence="1">CopG-like ribbon-helix-helix domain-containing protein</fullName>
    </recommendedName>
</protein>